<dbReference type="InterPro" id="IPR029052">
    <property type="entry name" value="Metallo-depent_PP-like"/>
</dbReference>
<dbReference type="Proteomes" id="UP000198412">
    <property type="component" value="Unassembled WGS sequence"/>
</dbReference>
<dbReference type="AlphaFoldDB" id="A0A238VF31"/>
<dbReference type="GO" id="GO:0016020">
    <property type="term" value="C:membrane"/>
    <property type="evidence" value="ECO:0007669"/>
    <property type="project" value="GOC"/>
</dbReference>
<dbReference type="PANTHER" id="PTHR31302">
    <property type="entry name" value="TRANSMEMBRANE PROTEIN WITH METALLOPHOSPHOESTERASE DOMAIN-RELATED"/>
    <property type="match status" value="1"/>
</dbReference>
<dbReference type="InterPro" id="IPR051158">
    <property type="entry name" value="Metallophosphoesterase_sf"/>
</dbReference>
<dbReference type="Gene3D" id="3.60.21.10">
    <property type="match status" value="1"/>
</dbReference>
<sequence>MRSYPFYKILLLCLVILVVDIFAFYWLFSVTQLISISYIKITIYVAFWIFTIGLILSIIILKSRLEKMQAYRKQLFVSSLYGLVISSLIPKLIFVIVISGMYLTNHVFSKEESIIIVPLLGLLSGFLPFFIIMFGIFGTKYKFEVRNITVKLEELPADFSGLKIVQISDLHLGSFSFKYHILDRAIAIINELEPDFIFFTGDLVNNFAWELKGWTAVLNKLVAKKGKYAVLGNHDYGDYSKWKSPEAKKANHESIKYFYKKIGFKLLLNDAEIIKSNGNKLAIIGVENWGIPPFKQYGDLQKALVKAKGISFKILLSHDPTHWSEEVVNQTNIALTLSGHTHGMQAGFQTKNIKWSPIKYKYKHWAGLYIQGKQYLHVNRGLGWLGFPGRLGMRPEISFIKLLRKEN</sequence>
<dbReference type="EMBL" id="FZNX01000001">
    <property type="protein sequence ID" value="SNR32778.1"/>
    <property type="molecule type" value="Genomic_DNA"/>
</dbReference>
<evidence type="ECO:0000313" key="6">
    <source>
        <dbReference type="Proteomes" id="UP000198412"/>
    </source>
</evidence>
<evidence type="ECO:0000256" key="1">
    <source>
        <dbReference type="ARBA" id="ARBA00022723"/>
    </source>
</evidence>
<feature type="transmembrane region" description="Helical" evidence="3">
    <location>
        <begin position="9"/>
        <end position="29"/>
    </location>
</feature>
<gene>
    <name evidence="5" type="ORF">SAMN04488111_0371</name>
</gene>
<evidence type="ECO:0000313" key="5">
    <source>
        <dbReference type="EMBL" id="SNR32778.1"/>
    </source>
</evidence>
<keyword evidence="6" id="KW-1185">Reference proteome</keyword>
<feature type="transmembrane region" description="Helical" evidence="3">
    <location>
        <begin position="115"/>
        <end position="137"/>
    </location>
</feature>
<dbReference type="GO" id="GO:0009245">
    <property type="term" value="P:lipid A biosynthetic process"/>
    <property type="evidence" value="ECO:0007669"/>
    <property type="project" value="TreeGrafter"/>
</dbReference>
<dbReference type="OrthoDB" id="9780884at2"/>
<keyword evidence="3" id="KW-0812">Transmembrane</keyword>
<keyword evidence="1" id="KW-0479">Metal-binding</keyword>
<evidence type="ECO:0000256" key="2">
    <source>
        <dbReference type="ARBA" id="ARBA00022801"/>
    </source>
</evidence>
<proteinExistence type="predicted"/>
<dbReference type="GO" id="GO:0046872">
    <property type="term" value="F:metal ion binding"/>
    <property type="evidence" value="ECO:0007669"/>
    <property type="project" value="UniProtKB-KW"/>
</dbReference>
<feature type="transmembrane region" description="Helical" evidence="3">
    <location>
        <begin position="41"/>
        <end position="61"/>
    </location>
</feature>
<dbReference type="PANTHER" id="PTHR31302:SF31">
    <property type="entry name" value="PHOSPHODIESTERASE YAEI"/>
    <property type="match status" value="1"/>
</dbReference>
<feature type="domain" description="Calcineurin-like phosphoesterase" evidence="4">
    <location>
        <begin position="162"/>
        <end position="343"/>
    </location>
</feature>
<organism evidence="5 6">
    <name type="scientific">Lutibacter flavus</name>
    <dbReference type="NCBI Taxonomy" id="691689"/>
    <lineage>
        <taxon>Bacteria</taxon>
        <taxon>Pseudomonadati</taxon>
        <taxon>Bacteroidota</taxon>
        <taxon>Flavobacteriia</taxon>
        <taxon>Flavobacteriales</taxon>
        <taxon>Flavobacteriaceae</taxon>
        <taxon>Lutibacter</taxon>
    </lineage>
</organism>
<feature type="transmembrane region" description="Helical" evidence="3">
    <location>
        <begin position="81"/>
        <end position="103"/>
    </location>
</feature>
<dbReference type="InterPro" id="IPR004843">
    <property type="entry name" value="Calcineurin-like_PHP"/>
</dbReference>
<evidence type="ECO:0000259" key="4">
    <source>
        <dbReference type="Pfam" id="PF00149"/>
    </source>
</evidence>
<protein>
    <recommendedName>
        <fullName evidence="4">Calcineurin-like phosphoesterase domain-containing protein</fullName>
    </recommendedName>
</protein>
<evidence type="ECO:0000256" key="3">
    <source>
        <dbReference type="SAM" id="Phobius"/>
    </source>
</evidence>
<dbReference type="Pfam" id="PF00149">
    <property type="entry name" value="Metallophos"/>
    <property type="match status" value="1"/>
</dbReference>
<keyword evidence="3" id="KW-0472">Membrane</keyword>
<name>A0A238VF31_9FLAO</name>
<keyword evidence="2" id="KW-0378">Hydrolase</keyword>
<dbReference type="GO" id="GO:0008758">
    <property type="term" value="F:UDP-2,3-diacylglucosamine hydrolase activity"/>
    <property type="evidence" value="ECO:0007669"/>
    <property type="project" value="TreeGrafter"/>
</dbReference>
<keyword evidence="3" id="KW-1133">Transmembrane helix</keyword>
<dbReference type="CDD" id="cd07385">
    <property type="entry name" value="MPP_YkuE_C"/>
    <property type="match status" value="1"/>
</dbReference>
<accession>A0A238VF31</accession>
<dbReference type="SUPFAM" id="SSF56300">
    <property type="entry name" value="Metallo-dependent phosphatases"/>
    <property type="match status" value="1"/>
</dbReference>
<reference evidence="6" key="1">
    <citation type="submission" date="2017-06" db="EMBL/GenBank/DDBJ databases">
        <authorList>
            <person name="Varghese N."/>
            <person name="Submissions S."/>
        </authorList>
    </citation>
    <scope>NUCLEOTIDE SEQUENCE [LARGE SCALE GENOMIC DNA]</scope>
    <source>
        <strain evidence="6">DSM 27993</strain>
    </source>
</reference>